<dbReference type="RefSeq" id="XP_001303029.1">
    <property type="nucleotide sequence ID" value="XM_001303028.1"/>
</dbReference>
<reference evidence="3" key="2">
    <citation type="journal article" date="2007" name="Science">
        <title>Draft genome sequence of the sexually transmitted pathogen Trichomonas vaginalis.</title>
        <authorList>
            <person name="Carlton J.M."/>
            <person name="Hirt R.P."/>
            <person name="Silva J.C."/>
            <person name="Delcher A.L."/>
            <person name="Schatz M."/>
            <person name="Zhao Q."/>
            <person name="Wortman J.R."/>
            <person name="Bidwell S.L."/>
            <person name="Alsmark U.C.M."/>
            <person name="Besteiro S."/>
            <person name="Sicheritz-Ponten T."/>
            <person name="Noel C.J."/>
            <person name="Dacks J.B."/>
            <person name="Foster P.G."/>
            <person name="Simillion C."/>
            <person name="Van de Peer Y."/>
            <person name="Miranda-Saavedra D."/>
            <person name="Barton G.J."/>
            <person name="Westrop G.D."/>
            <person name="Mueller S."/>
            <person name="Dessi D."/>
            <person name="Fiori P.L."/>
            <person name="Ren Q."/>
            <person name="Paulsen I."/>
            <person name="Zhang H."/>
            <person name="Bastida-Corcuera F.D."/>
            <person name="Simoes-Barbosa A."/>
            <person name="Brown M.T."/>
            <person name="Hayes R.D."/>
            <person name="Mukherjee M."/>
            <person name="Okumura C.Y."/>
            <person name="Schneider R."/>
            <person name="Smith A.J."/>
            <person name="Vanacova S."/>
            <person name="Villalvazo M."/>
            <person name="Haas B.J."/>
            <person name="Pertea M."/>
            <person name="Feldblyum T.V."/>
            <person name="Utterback T.R."/>
            <person name="Shu C.L."/>
            <person name="Osoegawa K."/>
            <person name="de Jong P.J."/>
            <person name="Hrdy I."/>
            <person name="Horvathova L."/>
            <person name="Zubacova Z."/>
            <person name="Dolezal P."/>
            <person name="Malik S.B."/>
            <person name="Logsdon J.M. Jr."/>
            <person name="Henze K."/>
            <person name="Gupta A."/>
            <person name="Wang C.C."/>
            <person name="Dunne R.L."/>
            <person name="Upcroft J.A."/>
            <person name="Upcroft P."/>
            <person name="White O."/>
            <person name="Salzberg S.L."/>
            <person name="Tang P."/>
            <person name="Chiu C.-H."/>
            <person name="Lee Y.-S."/>
            <person name="Embley T.M."/>
            <person name="Coombs G.H."/>
            <person name="Mottram J.C."/>
            <person name="Tachezy J."/>
            <person name="Fraser-Liggett C.M."/>
            <person name="Johnson P.J."/>
        </authorList>
    </citation>
    <scope>NUCLEOTIDE SEQUENCE [LARGE SCALE GENOMIC DNA]</scope>
    <source>
        <strain evidence="3">G3</strain>
    </source>
</reference>
<dbReference type="Proteomes" id="UP000001542">
    <property type="component" value="Unassembled WGS sequence"/>
</dbReference>
<keyword evidence="4" id="KW-1185">Reference proteome</keyword>
<dbReference type="OrthoDB" id="10625769at2759"/>
<proteinExistence type="predicted"/>
<dbReference type="KEGG" id="tva:4747778"/>
<evidence type="ECO:0000313" key="3">
    <source>
        <dbReference type="EMBL" id="EAX90099.1"/>
    </source>
</evidence>
<protein>
    <recommendedName>
        <fullName evidence="2">Spt20-like SEP domain-containing protein</fullName>
    </recommendedName>
</protein>
<accession>A2FYB5</accession>
<feature type="region of interest" description="Disordered" evidence="1">
    <location>
        <begin position="1"/>
        <end position="22"/>
    </location>
</feature>
<dbReference type="VEuPathDB" id="TrichDB:TVAGG3_0395350"/>
<dbReference type="VEuPathDB" id="TrichDB:TVAG_349770"/>
<dbReference type="EMBL" id="DS114138">
    <property type="protein sequence ID" value="EAX90099.1"/>
    <property type="molecule type" value="Genomic_DNA"/>
</dbReference>
<evidence type="ECO:0000256" key="1">
    <source>
        <dbReference type="SAM" id="MobiDB-lite"/>
    </source>
</evidence>
<gene>
    <name evidence="3" type="ORF">TVAG_349770</name>
</gene>
<dbReference type="InParanoid" id="A2FYB5"/>
<dbReference type="InterPro" id="IPR046468">
    <property type="entry name" value="Spt20-like_SEP"/>
</dbReference>
<name>A2FYB5_TRIV3</name>
<organism evidence="3 4">
    <name type="scientific">Trichomonas vaginalis (strain ATCC PRA-98 / G3)</name>
    <dbReference type="NCBI Taxonomy" id="412133"/>
    <lineage>
        <taxon>Eukaryota</taxon>
        <taxon>Metamonada</taxon>
        <taxon>Parabasalia</taxon>
        <taxon>Trichomonadida</taxon>
        <taxon>Trichomonadidae</taxon>
        <taxon>Trichomonas</taxon>
    </lineage>
</organism>
<dbReference type="Pfam" id="PF12090">
    <property type="entry name" value="Spt20_SEP"/>
    <property type="match status" value="1"/>
</dbReference>
<reference evidence="3" key="1">
    <citation type="submission" date="2006-10" db="EMBL/GenBank/DDBJ databases">
        <authorList>
            <person name="Amadeo P."/>
            <person name="Zhao Q."/>
            <person name="Wortman J."/>
            <person name="Fraser-Liggett C."/>
            <person name="Carlton J."/>
        </authorList>
    </citation>
    <scope>NUCLEOTIDE SEQUENCE</scope>
    <source>
        <strain evidence="3">G3</strain>
    </source>
</reference>
<evidence type="ECO:0000313" key="4">
    <source>
        <dbReference type="Proteomes" id="UP000001542"/>
    </source>
</evidence>
<dbReference type="AlphaFoldDB" id="A2FYB5"/>
<sequence>MSSWQRVGFMNGNASHKTNESKAEQMMSTDIYEKVFKSSFEIVRQNLDNGSYKNLDVQPYIDRLTFFLESLPDNDFKSFNILTPNFDTYQERASIIIKFWPEYFSIEDKTDKRIEFEYKQHICPILQDLEKCKIGKMFYTLLSNFKLEFINGKIITSIIDFRNTPEQYFFAELSISSDFIRSDFKNTDYLTSEKIFIDLTNKNICTDPSPDVSRYNSILDWREKMWIPLRFEDYRFHPPEKPFKLAGTNVRILNIKSEAFPLKNDNITININTNISFL</sequence>
<evidence type="ECO:0000259" key="2">
    <source>
        <dbReference type="Pfam" id="PF12090"/>
    </source>
</evidence>
<feature type="domain" description="Spt20-like SEP" evidence="2">
    <location>
        <begin position="90"/>
        <end position="167"/>
    </location>
</feature>